<protein>
    <submittedName>
        <fullName evidence="2">Uncharacterized protein</fullName>
    </submittedName>
</protein>
<dbReference type="AlphaFoldDB" id="A0A8J2N1G4"/>
<sequence length="155" mass="17523">TRKATLASDPSHVSVRDRRNDPKSNFDAALTDTPILDLLLDDCIPIEPGSASRVISSIISNIRARKDRSQGDFVTELYDYKGKPSSFDLYRHSGLPSKLGGAMTKVSYNPDHTRRRLDEILRPFVEANKNKFPDLPERAFKKQREEGGRPQANWP</sequence>
<feature type="compositionally biased region" description="Basic and acidic residues" evidence="1">
    <location>
        <begin position="132"/>
        <end position="148"/>
    </location>
</feature>
<dbReference type="OrthoDB" id="3677098at2759"/>
<feature type="compositionally biased region" description="Basic and acidic residues" evidence="1">
    <location>
        <begin position="14"/>
        <end position="24"/>
    </location>
</feature>
<accession>A0A8J2N1G4</accession>
<reference evidence="2" key="1">
    <citation type="submission" date="2021-05" db="EMBL/GenBank/DDBJ databases">
        <authorList>
            <person name="Stam R."/>
        </authorList>
    </citation>
    <scope>NUCLEOTIDE SEQUENCE</scope>
    <source>
        <strain evidence="2">CS162</strain>
    </source>
</reference>
<dbReference type="Proteomes" id="UP000676310">
    <property type="component" value="Unassembled WGS sequence"/>
</dbReference>
<evidence type="ECO:0000256" key="1">
    <source>
        <dbReference type="SAM" id="MobiDB-lite"/>
    </source>
</evidence>
<feature type="non-terminal residue" evidence="2">
    <location>
        <position position="1"/>
    </location>
</feature>
<dbReference type="RefSeq" id="XP_043170576.1">
    <property type="nucleotide sequence ID" value="XM_043314641.1"/>
</dbReference>
<organism evidence="2 3">
    <name type="scientific">Alternaria atra</name>
    <dbReference type="NCBI Taxonomy" id="119953"/>
    <lineage>
        <taxon>Eukaryota</taxon>
        <taxon>Fungi</taxon>
        <taxon>Dikarya</taxon>
        <taxon>Ascomycota</taxon>
        <taxon>Pezizomycotina</taxon>
        <taxon>Dothideomycetes</taxon>
        <taxon>Pleosporomycetidae</taxon>
        <taxon>Pleosporales</taxon>
        <taxon>Pleosporineae</taxon>
        <taxon>Pleosporaceae</taxon>
        <taxon>Alternaria</taxon>
        <taxon>Alternaria sect. Ulocladioides</taxon>
    </lineage>
</organism>
<feature type="region of interest" description="Disordered" evidence="1">
    <location>
        <begin position="132"/>
        <end position="155"/>
    </location>
</feature>
<dbReference type="GeneID" id="67018969"/>
<evidence type="ECO:0000313" key="3">
    <source>
        <dbReference type="Proteomes" id="UP000676310"/>
    </source>
</evidence>
<keyword evidence="3" id="KW-1185">Reference proteome</keyword>
<proteinExistence type="predicted"/>
<name>A0A8J2N1G4_9PLEO</name>
<gene>
    <name evidence="2" type="ORF">ALTATR162_LOCUS7015</name>
</gene>
<comment type="caution">
    <text evidence="2">The sequence shown here is derived from an EMBL/GenBank/DDBJ whole genome shotgun (WGS) entry which is preliminary data.</text>
</comment>
<evidence type="ECO:0000313" key="2">
    <source>
        <dbReference type="EMBL" id="CAG5169240.1"/>
    </source>
</evidence>
<feature type="region of interest" description="Disordered" evidence="1">
    <location>
        <begin position="1"/>
        <end position="26"/>
    </location>
</feature>
<dbReference type="EMBL" id="CAJRGZ010000021">
    <property type="protein sequence ID" value="CAG5169240.1"/>
    <property type="molecule type" value="Genomic_DNA"/>
</dbReference>